<feature type="region of interest" description="Disordered" evidence="1">
    <location>
        <begin position="1345"/>
        <end position="1401"/>
    </location>
</feature>
<evidence type="ECO:0008006" key="4">
    <source>
        <dbReference type="Google" id="ProtNLM"/>
    </source>
</evidence>
<feature type="compositionally biased region" description="Low complexity" evidence="1">
    <location>
        <begin position="1157"/>
        <end position="1176"/>
    </location>
</feature>
<name>A0A1X6PKQ0_PORUM</name>
<feature type="region of interest" description="Disordered" evidence="1">
    <location>
        <begin position="502"/>
        <end position="538"/>
    </location>
</feature>
<reference evidence="2 3" key="1">
    <citation type="submission" date="2017-03" db="EMBL/GenBank/DDBJ databases">
        <title>WGS assembly of Porphyra umbilicalis.</title>
        <authorList>
            <person name="Brawley S.H."/>
            <person name="Blouin N.A."/>
            <person name="Ficko-Blean E."/>
            <person name="Wheeler G.L."/>
            <person name="Lohr M."/>
            <person name="Goodson H.V."/>
            <person name="Jenkins J.W."/>
            <person name="Blaby-Haas C.E."/>
            <person name="Helliwell K.E."/>
            <person name="Chan C."/>
            <person name="Marriage T."/>
            <person name="Bhattacharya D."/>
            <person name="Klein A.S."/>
            <person name="Badis Y."/>
            <person name="Brodie J."/>
            <person name="Cao Y."/>
            <person name="Collen J."/>
            <person name="Dittami S.M."/>
            <person name="Gachon C.M."/>
            <person name="Green B.R."/>
            <person name="Karpowicz S."/>
            <person name="Kim J.W."/>
            <person name="Kudahl U."/>
            <person name="Lin S."/>
            <person name="Michel G."/>
            <person name="Mittag M."/>
            <person name="Olson B.J."/>
            <person name="Pangilinan J."/>
            <person name="Peng Y."/>
            <person name="Qiu H."/>
            <person name="Shu S."/>
            <person name="Singer J.T."/>
            <person name="Smith A.G."/>
            <person name="Sprecher B.N."/>
            <person name="Wagner V."/>
            <person name="Wang W."/>
            <person name="Wang Z.-Y."/>
            <person name="Yan J."/>
            <person name="Yarish C."/>
            <person name="Zoeuner-Riek S."/>
            <person name="Zhuang Y."/>
            <person name="Zou Y."/>
            <person name="Lindquist E.A."/>
            <person name="Grimwood J."/>
            <person name="Barry K."/>
            <person name="Rokhsar D.S."/>
            <person name="Schmutz J."/>
            <person name="Stiller J.W."/>
            <person name="Grossman A.R."/>
            <person name="Prochnik S.E."/>
        </authorList>
    </citation>
    <scope>NUCLEOTIDE SEQUENCE [LARGE SCALE GENOMIC DNA]</scope>
    <source>
        <strain evidence="2">4086291</strain>
    </source>
</reference>
<dbReference type="InterPro" id="IPR001611">
    <property type="entry name" value="Leu-rich_rpt"/>
</dbReference>
<keyword evidence="3" id="KW-1185">Reference proteome</keyword>
<evidence type="ECO:0000256" key="1">
    <source>
        <dbReference type="SAM" id="MobiDB-lite"/>
    </source>
</evidence>
<proteinExistence type="predicted"/>
<dbReference type="InterPro" id="IPR032675">
    <property type="entry name" value="LRR_dom_sf"/>
</dbReference>
<dbReference type="GO" id="GO:0000159">
    <property type="term" value="C:protein phosphatase type 2A complex"/>
    <property type="evidence" value="ECO:0007669"/>
    <property type="project" value="TreeGrafter"/>
</dbReference>
<dbReference type="Gene3D" id="3.80.10.10">
    <property type="entry name" value="Ribonuclease Inhibitor"/>
    <property type="match status" value="1"/>
</dbReference>
<evidence type="ECO:0000313" key="3">
    <source>
        <dbReference type="Proteomes" id="UP000218209"/>
    </source>
</evidence>
<dbReference type="InterPro" id="IPR011992">
    <property type="entry name" value="EF-hand-dom_pair"/>
</dbReference>
<dbReference type="GO" id="GO:0019888">
    <property type="term" value="F:protein phosphatase regulator activity"/>
    <property type="evidence" value="ECO:0007669"/>
    <property type="project" value="TreeGrafter"/>
</dbReference>
<dbReference type="PANTHER" id="PTHR14095:SF0">
    <property type="entry name" value="MIP22305P"/>
    <property type="match status" value="1"/>
</dbReference>
<feature type="region of interest" description="Disordered" evidence="1">
    <location>
        <begin position="1140"/>
        <end position="1187"/>
    </location>
</feature>
<dbReference type="OrthoDB" id="4609at2759"/>
<dbReference type="SUPFAM" id="SSF52047">
    <property type="entry name" value="RNI-like"/>
    <property type="match status" value="1"/>
</dbReference>
<sequence>MPRASVRSRVPPGPDHVTSPRAVSGRSQHPAVTSVGGRPLSPSGGGSTHFDGNQAATSSATFAGFTGVGGVGGSSGGAGGGGGVGGGGGGGVSSPSSAFGTGVGLGGLDTVAVTSPRTAVESALRAAAVAAAAATAAAAERSPRSRPSSPAAWRRALAPCTTSSSAEPGRLSPAVSVDGPTAAAAAAAAAAASIPATAVLAEVGGMLPRLSLPASERSRAARGWDRPPERDLQPVEESTVVVAHVAAAAAVAAVTGMGRVLDEGVPDGNSGRGASTSPAAEHEEEPFTDRGEEPLAGPGGWTIDGTWMTREIAKGALVLGCLRLVAVELGGVPNPSSLREVSLASNALPGIDLTPLALCSSLEALVLNANELTAIDLTPLAACPNLERLWLHNNKLATVNLTALANCRGLRSLYLDGNALHDNSVALAPLAACRLLRSLRLGRNRLGGELDISCLLSAAALSTLDVSASVTLVAHVTAETSNASSAAAALPPALRRKAASVVWRQVDSPPRTPEPEPQFEADGRHVSGPSSVLSQPVDVPSAAAVTHEVVRNGELSTRSLPSELLAAMRSPSPPSVSSSSLDVQANTVTCDVLDSPFMSIRDGSVCSDCTAVADCPLGVRPHAHAPSSQWNGCAGGSVQSVSSASSGSTGAVDKPPIKLRFCVLLVGFRGTSRYGVEALLCANSDVGTAAVPCAVLEAQSALSLVPAHVHVVVMEVDLSSEALIVALRAVDATVPIVIVGRTDVSADAASRCLRRGASCFLTQPLSGRDAITVRSLAQKRARSLPSIKPDLSVWAALRPCSSSSSSLTTDGPGELQPSGLIKIARDIVSGPTSEEAGSPPPLVPSAPLRLVASPPSFISLTSSSGSHPTIGSVLRRGPSGCVGTSTGRTRVITNGHPPIGRQAVLRPQAFIPPPLHPRDVAVDFSVLRARALRLAHGGGSSPSGSNFVARARVEESALRMLFSRCGGAAGKSAFPSIATLCGLPVCVSDVFFYTACRFAASASTPAAPAMAAKLGDSVSPVATPVLSSACGGGGGDVGGSERFSHVNGSASVRPALAPLRSSLSRSLPAVPTVMVSSGRFAKERVTYAVFSAFWQEQLRERDAETRLFNVLRESPVTLAVAASAVSMVVRSLIATRQLRSGVGGGGWRSLPTSRSASPVEGLPPSSSSSNLLSDVSRGLGGRGSEKGRAAERTLGAAEEADVAIALILYALRGSRWSALRLRDFRRSSICAALLSAESGVYGGVATGLRSDRIVEARNAFVAALAPTDGSHSLPPLYRPHPILGRVRLLSRQAMVAYNAARGLLTPTAVDALFTRRCASSCSAQRRQRRIKDAFPAARVSWAAGREDVDSGDPGAGGSAGHVGERPVSAGPSAPIEGPAEDGHLSSPEFLLSSDEPGPVADEEAGLDVAEFAVFWIATQDASTRSAAEYFFDILDVDLDGRLTAADAAHFYADKRRLMQAEGFEPAEFGDVWHYATDMMLAASRGAERSRLLPSACRGASAAVSRISGRALFGSVAPAMGTAPPTPASTLSSSSLSAVGGRPPLRWRHGPRPPFPSLYPPEAIPAFAMAITLPSFRSAPEKDRSDILQALLCREDNGALVDLHKTGQRATDGVAVGDAVGTAGGAVGTAAVGAVATELSTPAVEPSDDAALASASNGV</sequence>
<feature type="region of interest" description="Disordered" evidence="1">
    <location>
        <begin position="1"/>
        <end position="55"/>
    </location>
</feature>
<feature type="region of interest" description="Disordered" evidence="1">
    <location>
        <begin position="861"/>
        <end position="882"/>
    </location>
</feature>
<accession>A0A1X6PKQ0</accession>
<dbReference type="Proteomes" id="UP000218209">
    <property type="component" value="Unassembled WGS sequence"/>
</dbReference>
<gene>
    <name evidence="2" type="ORF">BU14_0021s0024</name>
</gene>
<dbReference type="PANTHER" id="PTHR14095">
    <property type="entry name" value="PHOSPHATASE 2A REGULATORY SUBUNIT-RELATED"/>
    <property type="match status" value="1"/>
</dbReference>
<dbReference type="EMBL" id="KV918762">
    <property type="protein sequence ID" value="OSX81419.1"/>
    <property type="molecule type" value="Genomic_DNA"/>
</dbReference>
<feature type="compositionally biased region" description="Low complexity" evidence="1">
    <location>
        <begin position="136"/>
        <end position="159"/>
    </location>
</feature>
<organism evidence="2 3">
    <name type="scientific">Porphyra umbilicalis</name>
    <name type="common">Purple laver</name>
    <name type="synonym">Red alga</name>
    <dbReference type="NCBI Taxonomy" id="2786"/>
    <lineage>
        <taxon>Eukaryota</taxon>
        <taxon>Rhodophyta</taxon>
        <taxon>Bangiophyceae</taxon>
        <taxon>Bangiales</taxon>
        <taxon>Bangiaceae</taxon>
        <taxon>Porphyra</taxon>
    </lineage>
</organism>
<feature type="region of interest" description="Disordered" evidence="1">
    <location>
        <begin position="262"/>
        <end position="299"/>
    </location>
</feature>
<dbReference type="Gene3D" id="1.10.238.10">
    <property type="entry name" value="EF-hand"/>
    <property type="match status" value="1"/>
</dbReference>
<protein>
    <recommendedName>
        <fullName evidence="4">EF-hand domain-containing protein</fullName>
    </recommendedName>
</protein>
<dbReference type="Pfam" id="PF13855">
    <property type="entry name" value="LRR_8"/>
    <property type="match status" value="1"/>
</dbReference>
<dbReference type="SUPFAM" id="SSF47473">
    <property type="entry name" value="EF-hand"/>
    <property type="match status" value="1"/>
</dbReference>
<evidence type="ECO:0000313" key="2">
    <source>
        <dbReference type="EMBL" id="OSX81419.1"/>
    </source>
</evidence>
<feature type="region of interest" description="Disordered" evidence="1">
    <location>
        <begin position="136"/>
        <end position="173"/>
    </location>
</feature>